<dbReference type="AlphaFoldDB" id="A0A1X7P523"/>
<dbReference type="Gene3D" id="3.30.1460.30">
    <property type="entry name" value="YgaC/TfoX-N like chaperone"/>
    <property type="match status" value="1"/>
</dbReference>
<dbReference type="InterPro" id="IPR007076">
    <property type="entry name" value="TfoX_N"/>
</dbReference>
<dbReference type="Pfam" id="PF04993">
    <property type="entry name" value="TfoX_N"/>
    <property type="match status" value="1"/>
</dbReference>
<dbReference type="PANTHER" id="PTHR36121">
    <property type="entry name" value="PROTEIN SXY"/>
    <property type="match status" value="1"/>
</dbReference>
<sequence>MASGLGHHERMDHDHLRDLFEGVEPITFRRMFGGLGIYRDGIIFAVVLRDQLMLKGDEEVADDYEAAGMQRWQYVGTRHGKTVAMPYWTAPDSAMDDPDEMTLWARKAIEAARRAAARA</sequence>
<protein>
    <submittedName>
        <fullName evidence="2">DNA transformation protein</fullName>
    </submittedName>
</protein>
<name>A0A1X7P523_9HYPH</name>
<dbReference type="Proteomes" id="UP000193083">
    <property type="component" value="Unassembled WGS sequence"/>
</dbReference>
<proteinExistence type="predicted"/>
<evidence type="ECO:0000313" key="2">
    <source>
        <dbReference type="EMBL" id="SMH45899.1"/>
    </source>
</evidence>
<organism evidence="2 3">
    <name type="scientific">Mesorhizobium australicum</name>
    <dbReference type="NCBI Taxonomy" id="536018"/>
    <lineage>
        <taxon>Bacteria</taxon>
        <taxon>Pseudomonadati</taxon>
        <taxon>Pseudomonadota</taxon>
        <taxon>Alphaproteobacteria</taxon>
        <taxon>Hyphomicrobiales</taxon>
        <taxon>Phyllobacteriaceae</taxon>
        <taxon>Mesorhizobium</taxon>
    </lineage>
</organism>
<dbReference type="PANTHER" id="PTHR36121:SF1">
    <property type="entry name" value="PROTEIN SXY"/>
    <property type="match status" value="1"/>
</dbReference>
<dbReference type="SUPFAM" id="SSF159894">
    <property type="entry name" value="YgaC/TfoX-N like"/>
    <property type="match status" value="1"/>
</dbReference>
<evidence type="ECO:0000259" key="1">
    <source>
        <dbReference type="Pfam" id="PF04993"/>
    </source>
</evidence>
<keyword evidence="3" id="KW-1185">Reference proteome</keyword>
<accession>A0A1X7P523</accession>
<dbReference type="RefSeq" id="WP_432417003.1">
    <property type="nucleotide sequence ID" value="NZ_FXBL01000004.1"/>
</dbReference>
<dbReference type="EMBL" id="FXBL01000004">
    <property type="protein sequence ID" value="SMH45899.1"/>
    <property type="molecule type" value="Genomic_DNA"/>
</dbReference>
<dbReference type="InterPro" id="IPR047525">
    <property type="entry name" value="TfoX-like"/>
</dbReference>
<gene>
    <name evidence="2" type="ORF">SAMN02982922_3305</name>
</gene>
<reference evidence="2 3" key="1">
    <citation type="submission" date="2017-04" db="EMBL/GenBank/DDBJ databases">
        <authorList>
            <person name="Afonso C.L."/>
            <person name="Miller P.J."/>
            <person name="Scott M.A."/>
            <person name="Spackman E."/>
            <person name="Goraichik I."/>
            <person name="Dimitrov K.M."/>
            <person name="Suarez D.L."/>
            <person name="Swayne D.E."/>
        </authorList>
    </citation>
    <scope>NUCLEOTIDE SEQUENCE [LARGE SCALE GENOMIC DNA]</scope>
    <source>
        <strain evidence="2 3">B5P</strain>
    </source>
</reference>
<feature type="domain" description="TfoX N-terminal" evidence="1">
    <location>
        <begin position="18"/>
        <end position="112"/>
    </location>
</feature>
<evidence type="ECO:0000313" key="3">
    <source>
        <dbReference type="Proteomes" id="UP000193083"/>
    </source>
</evidence>